<dbReference type="InterPro" id="IPR036661">
    <property type="entry name" value="Luciferase-like_sf"/>
</dbReference>
<comment type="caution">
    <text evidence="2">The sequence shown here is derived from an EMBL/GenBank/DDBJ whole genome shotgun (WGS) entry which is preliminary data.</text>
</comment>
<dbReference type="NCBIfam" id="TIGR03620">
    <property type="entry name" value="F420_MSMEG_4141"/>
    <property type="match status" value="1"/>
</dbReference>
<dbReference type="PANTHER" id="PTHR43244">
    <property type="match status" value="1"/>
</dbReference>
<evidence type="ECO:0000313" key="2">
    <source>
        <dbReference type="EMBL" id="GAA1546260.1"/>
    </source>
</evidence>
<dbReference type="Gene3D" id="3.20.20.30">
    <property type="entry name" value="Luciferase-like domain"/>
    <property type="match status" value="1"/>
</dbReference>
<dbReference type="PANTHER" id="PTHR43244:SF1">
    <property type="entry name" value="5,10-METHYLENETETRAHYDROMETHANOPTERIN REDUCTASE"/>
    <property type="match status" value="1"/>
</dbReference>
<accession>A0ABN2BSM9</accession>
<evidence type="ECO:0000256" key="1">
    <source>
        <dbReference type="ARBA" id="ARBA00023002"/>
    </source>
</evidence>
<dbReference type="RefSeq" id="WP_344114078.1">
    <property type="nucleotide sequence ID" value="NZ_BAAAOR010000042.1"/>
</dbReference>
<keyword evidence="1" id="KW-0560">Oxidoreductase</keyword>
<protein>
    <submittedName>
        <fullName evidence="2">LLM class F420-dependent oxidoreductase</fullName>
    </submittedName>
</protein>
<dbReference type="EMBL" id="BAAAOR010000042">
    <property type="protein sequence ID" value="GAA1546260.1"/>
    <property type="molecule type" value="Genomic_DNA"/>
</dbReference>
<dbReference type="Proteomes" id="UP001500842">
    <property type="component" value="Unassembled WGS sequence"/>
</dbReference>
<organism evidence="2 3">
    <name type="scientific">Nocardioides humi</name>
    <dbReference type="NCBI Taxonomy" id="449461"/>
    <lineage>
        <taxon>Bacteria</taxon>
        <taxon>Bacillati</taxon>
        <taxon>Actinomycetota</taxon>
        <taxon>Actinomycetes</taxon>
        <taxon>Propionibacteriales</taxon>
        <taxon>Nocardioidaceae</taxon>
        <taxon>Nocardioides</taxon>
    </lineage>
</organism>
<keyword evidence="3" id="KW-1185">Reference proteome</keyword>
<reference evidence="2 3" key="1">
    <citation type="journal article" date="2019" name="Int. J. Syst. Evol. Microbiol.">
        <title>The Global Catalogue of Microorganisms (GCM) 10K type strain sequencing project: providing services to taxonomists for standard genome sequencing and annotation.</title>
        <authorList>
            <consortium name="The Broad Institute Genomics Platform"/>
            <consortium name="The Broad Institute Genome Sequencing Center for Infectious Disease"/>
            <person name="Wu L."/>
            <person name="Ma J."/>
        </authorList>
    </citation>
    <scope>NUCLEOTIDE SEQUENCE [LARGE SCALE GENOMIC DNA]</scope>
    <source>
        <strain evidence="2 3">JCM 14942</strain>
    </source>
</reference>
<dbReference type="InterPro" id="IPR019922">
    <property type="entry name" value="Lucif-like_OxRdatse_MSMEG_4141"/>
</dbReference>
<name>A0ABN2BSM9_9ACTN</name>
<evidence type="ECO:0000313" key="3">
    <source>
        <dbReference type="Proteomes" id="UP001500842"/>
    </source>
</evidence>
<dbReference type="InterPro" id="IPR050564">
    <property type="entry name" value="F420-G6PD/mer"/>
</dbReference>
<proteinExistence type="predicted"/>
<gene>
    <name evidence="2" type="ORF">GCM10009788_55720</name>
</gene>
<dbReference type="SUPFAM" id="SSF51679">
    <property type="entry name" value="Bacterial luciferase-like"/>
    <property type="match status" value="1"/>
</dbReference>
<sequence>MSLPAGRWGAWSSALRLREAPAAQDAAAALEEAGCSALWMTGGLADPFPRVAELLAATSRTVVATGILSIWTMAADDVASAVRALPDPDRFLLGLGVSHAQLVDHADPGRYRRPLSRMRGYLDELDDAGGPDAGHRVLAALGPRMLELAATRAAGAHPYLTTPEHTASARDALGPGAFLAPTQMVVLEADAGLARAAARRHLAMYLGQPNYRSSWERLGFTEEDAGQGGSDRLVDGLVAWGDPERVAARLHEHVAAGADHVCLQVLDREAGWKDQALPVADWQRLLAALAP</sequence>